<organism evidence="1 2">
    <name type="scientific">Stieleria neptunia</name>
    <dbReference type="NCBI Taxonomy" id="2527979"/>
    <lineage>
        <taxon>Bacteria</taxon>
        <taxon>Pseudomonadati</taxon>
        <taxon>Planctomycetota</taxon>
        <taxon>Planctomycetia</taxon>
        <taxon>Pirellulales</taxon>
        <taxon>Pirellulaceae</taxon>
        <taxon>Stieleria</taxon>
    </lineage>
</organism>
<gene>
    <name evidence="1" type="ORF">Enr13x_59380</name>
</gene>
<dbReference type="AlphaFoldDB" id="A0A518HZ35"/>
<evidence type="ECO:0000313" key="1">
    <source>
        <dbReference type="EMBL" id="QDV46034.1"/>
    </source>
</evidence>
<dbReference type="Proteomes" id="UP000319004">
    <property type="component" value="Chromosome"/>
</dbReference>
<evidence type="ECO:0008006" key="3">
    <source>
        <dbReference type="Google" id="ProtNLM"/>
    </source>
</evidence>
<dbReference type="KEGG" id="snep:Enr13x_59380"/>
<proteinExistence type="predicted"/>
<evidence type="ECO:0000313" key="2">
    <source>
        <dbReference type="Proteomes" id="UP000319004"/>
    </source>
</evidence>
<dbReference type="OrthoDB" id="289144at2"/>
<keyword evidence="2" id="KW-1185">Reference proteome</keyword>
<accession>A0A518HZ35</accession>
<protein>
    <recommendedName>
        <fullName evidence="3">BON domain protein</fullName>
    </recommendedName>
</protein>
<reference evidence="1 2" key="1">
    <citation type="submission" date="2019-03" db="EMBL/GenBank/DDBJ databases">
        <title>Deep-cultivation of Planctomycetes and their phenomic and genomic characterization uncovers novel biology.</title>
        <authorList>
            <person name="Wiegand S."/>
            <person name="Jogler M."/>
            <person name="Boedeker C."/>
            <person name="Pinto D."/>
            <person name="Vollmers J."/>
            <person name="Rivas-Marin E."/>
            <person name="Kohn T."/>
            <person name="Peeters S.H."/>
            <person name="Heuer A."/>
            <person name="Rast P."/>
            <person name="Oberbeckmann S."/>
            <person name="Bunk B."/>
            <person name="Jeske O."/>
            <person name="Meyerdierks A."/>
            <person name="Storesund J.E."/>
            <person name="Kallscheuer N."/>
            <person name="Luecker S."/>
            <person name="Lage O.M."/>
            <person name="Pohl T."/>
            <person name="Merkel B.J."/>
            <person name="Hornburger P."/>
            <person name="Mueller R.-W."/>
            <person name="Bruemmer F."/>
            <person name="Labrenz M."/>
            <person name="Spormann A.M."/>
            <person name="Op den Camp H."/>
            <person name="Overmann J."/>
            <person name="Amann R."/>
            <person name="Jetten M.S.M."/>
            <person name="Mascher T."/>
            <person name="Medema M.H."/>
            <person name="Devos D.P."/>
            <person name="Kaster A.-K."/>
            <person name="Ovreas L."/>
            <person name="Rohde M."/>
            <person name="Galperin M.Y."/>
            <person name="Jogler C."/>
        </authorList>
    </citation>
    <scope>NUCLEOTIDE SEQUENCE [LARGE SCALE GENOMIC DNA]</scope>
    <source>
        <strain evidence="1 2">Enr13</strain>
    </source>
</reference>
<name>A0A518HZ35_9BACT</name>
<dbReference type="RefSeq" id="WP_145390218.1">
    <property type="nucleotide sequence ID" value="NZ_CP037423.1"/>
</dbReference>
<sequence>MATTQFSDSRVTNLIQRIDTVLCAHHELCNHLADLKISMEGSRIVLRGHLPSVALKQALVPAIRQAGVLGQVCNCVEIA</sequence>
<dbReference type="EMBL" id="CP037423">
    <property type="protein sequence ID" value="QDV46034.1"/>
    <property type="molecule type" value="Genomic_DNA"/>
</dbReference>